<dbReference type="InterPro" id="IPR012336">
    <property type="entry name" value="Thioredoxin-like_fold"/>
</dbReference>
<dbReference type="SUPFAM" id="SSF52833">
    <property type="entry name" value="Thioredoxin-like"/>
    <property type="match status" value="1"/>
</dbReference>
<feature type="coiled-coil region" evidence="1">
    <location>
        <begin position="6"/>
        <end position="33"/>
    </location>
</feature>
<dbReference type="RefSeq" id="WP_131283970.1">
    <property type="nucleotide sequence ID" value="NZ_RXLP01000019.1"/>
</dbReference>
<dbReference type="Proteomes" id="UP000291289">
    <property type="component" value="Unassembled WGS sequence"/>
</dbReference>
<dbReference type="EMBL" id="RXLP01000019">
    <property type="protein sequence ID" value="TCD54277.1"/>
    <property type="molecule type" value="Genomic_DNA"/>
</dbReference>
<dbReference type="Pfam" id="PF13462">
    <property type="entry name" value="Thioredoxin_4"/>
    <property type="match status" value="1"/>
</dbReference>
<evidence type="ECO:0000256" key="3">
    <source>
        <dbReference type="SAM" id="Phobius"/>
    </source>
</evidence>
<keyword evidence="3" id="KW-0812">Transmembrane</keyword>
<keyword evidence="3" id="KW-1133">Transmembrane helix</keyword>
<name>A0A4R0QVM4_9BIFI</name>
<keyword evidence="3" id="KW-0472">Membrane</keyword>
<reference evidence="5 6" key="1">
    <citation type="submission" date="2018-12" db="EMBL/GenBank/DDBJ databases">
        <title>Alloscrdovia theropitheci sp. nov: a novel taxon from the feces of the bleeding-herat monkey (Theropithecus geleda).</title>
        <authorList>
            <person name="Modesto M."/>
        </authorList>
    </citation>
    <scope>NUCLEOTIDE SEQUENCE [LARGE SCALE GENOMIC DNA]</scope>
    <source>
        <strain evidence="5 6">GLDI4/2</strain>
    </source>
</reference>
<evidence type="ECO:0000313" key="5">
    <source>
        <dbReference type="EMBL" id="TCD54277.1"/>
    </source>
</evidence>
<dbReference type="Gene3D" id="3.40.30.10">
    <property type="entry name" value="Glutaredoxin"/>
    <property type="match status" value="1"/>
</dbReference>
<comment type="caution">
    <text evidence="5">The sequence shown here is derived from an EMBL/GenBank/DDBJ whole genome shotgun (WGS) entry which is preliminary data.</text>
</comment>
<protein>
    <recommendedName>
        <fullName evidence="4">Thioredoxin-like fold domain-containing protein</fullName>
    </recommendedName>
</protein>
<evidence type="ECO:0000313" key="6">
    <source>
        <dbReference type="Proteomes" id="UP000291289"/>
    </source>
</evidence>
<sequence>MANNTQKRAKTRKERLEARAQAEREALLAARRERQIQTAIGAVVVAVLVVVLGVVAYFVGRNIYESNRSSEQANAQAYEAVQAVKVKPKNAAADGGFILSKDGVNKPVNDVPTIDNYMDFICPACGVLARSIDEDLTAMMNAGQVNISIHPSAFLNSASSDKYSTRSAAFVSYVADNDPEHAMPLIEAMFATTFQPSEGSAYKSVSNDDLTKLAESVGVDSTIARDAAKGTYEPWVEAVSNWYPTNSSLLNPSGSLKGQMTTPTILINKNYWDYNTLMSQAKSNDYSSVLLESIGMLRNDIGNPSIKPSIGVGTPRDITAEATSSSN</sequence>
<proteinExistence type="predicted"/>
<gene>
    <name evidence="5" type="ORF">EJ419_04360</name>
</gene>
<dbReference type="OrthoDB" id="117402at2"/>
<organism evidence="5 6">
    <name type="scientific">Alloscardovia theropitheci</name>
    <dbReference type="NCBI Taxonomy" id="2496842"/>
    <lineage>
        <taxon>Bacteria</taxon>
        <taxon>Bacillati</taxon>
        <taxon>Actinomycetota</taxon>
        <taxon>Actinomycetes</taxon>
        <taxon>Bifidobacteriales</taxon>
        <taxon>Bifidobacteriaceae</taxon>
        <taxon>Alloscardovia</taxon>
    </lineage>
</organism>
<evidence type="ECO:0000256" key="2">
    <source>
        <dbReference type="SAM" id="MobiDB-lite"/>
    </source>
</evidence>
<keyword evidence="1" id="KW-0175">Coiled coil</keyword>
<feature type="transmembrane region" description="Helical" evidence="3">
    <location>
        <begin position="39"/>
        <end position="60"/>
    </location>
</feature>
<keyword evidence="6" id="KW-1185">Reference proteome</keyword>
<feature type="region of interest" description="Disordered" evidence="2">
    <location>
        <begin position="308"/>
        <end position="327"/>
    </location>
</feature>
<evidence type="ECO:0000259" key="4">
    <source>
        <dbReference type="Pfam" id="PF13462"/>
    </source>
</evidence>
<dbReference type="InterPro" id="IPR036249">
    <property type="entry name" value="Thioredoxin-like_sf"/>
</dbReference>
<dbReference type="CDD" id="cd02972">
    <property type="entry name" value="DsbA_family"/>
    <property type="match status" value="1"/>
</dbReference>
<feature type="domain" description="Thioredoxin-like fold" evidence="4">
    <location>
        <begin position="113"/>
        <end position="245"/>
    </location>
</feature>
<dbReference type="AlphaFoldDB" id="A0A4R0QVM4"/>
<accession>A0A4R0QVM4</accession>
<evidence type="ECO:0000256" key="1">
    <source>
        <dbReference type="SAM" id="Coils"/>
    </source>
</evidence>